<name>A0A5C5FL41_9BASI</name>
<proteinExistence type="predicted"/>
<feature type="compositionally biased region" description="Basic and acidic residues" evidence="1">
    <location>
        <begin position="7"/>
        <end position="17"/>
    </location>
</feature>
<sequence length="434" mass="48144">MSSLRFESGHGRKESRARARGACVPSWRTPRGPSVRPLRTQVSRAPPFLPFALTPVLYVDLSMNRRRSASLSRPYFEPPVDFERANPLEALALAGRDGPHSLSNSLALDDVRCEAETSIRVACEVQVQAVRTRPAVRIPRRGGRPALHSSGRPVPRRSTTRMVPLTAERDDDDDVKERNPLDDDAFKEGLRVAGYLQDIDKSRKTIKGRFSHALQKDSRRTSTPSSRRSSSRRAASTWSASRGQEPRRTRLTFISSSPRCPGVPRPARSTRTRPMAPTRPSPRGRIFRPLRRRPSPSGPPRRASSGPSASNSKARRRSMLCPWSTGIPPQTRVSVAEYAGTRSSATRTSMPSSSSARRSKQSSCVTTPSATLCAWPSHRPSRSIPRLWHDGQRDRRRATPTPRRRPSSSATRSRAPRRPRARASSPPSSSSARA</sequence>
<reference evidence="2 3" key="1">
    <citation type="submission" date="2019-03" db="EMBL/GenBank/DDBJ databases">
        <title>Rhodosporidium diobovatum UCD-FST 08-225 genome sequencing, assembly, and annotation.</title>
        <authorList>
            <person name="Fakankun I.U."/>
            <person name="Fristensky B."/>
            <person name="Levin D.B."/>
        </authorList>
    </citation>
    <scope>NUCLEOTIDE SEQUENCE [LARGE SCALE GENOMIC DNA]</scope>
    <source>
        <strain evidence="2 3">UCD-FST 08-225</strain>
    </source>
</reference>
<dbReference type="Proteomes" id="UP000311382">
    <property type="component" value="Unassembled WGS sequence"/>
</dbReference>
<feature type="region of interest" description="Disordered" evidence="1">
    <location>
        <begin position="1"/>
        <end position="38"/>
    </location>
</feature>
<feature type="compositionally biased region" description="Low complexity" evidence="1">
    <location>
        <begin position="221"/>
        <end position="242"/>
    </location>
</feature>
<gene>
    <name evidence="2" type="ORF">DMC30DRAFT_103797</name>
</gene>
<protein>
    <submittedName>
        <fullName evidence="2">Uncharacterized protein</fullName>
    </submittedName>
</protein>
<accession>A0A5C5FL41</accession>
<feature type="compositionally biased region" description="Basic residues" evidence="1">
    <location>
        <begin position="285"/>
        <end position="294"/>
    </location>
</feature>
<comment type="caution">
    <text evidence="2">The sequence shown here is derived from an EMBL/GenBank/DDBJ whole genome shotgun (WGS) entry which is preliminary data.</text>
</comment>
<dbReference type="EMBL" id="SOZI01000191">
    <property type="protein sequence ID" value="TNY17573.1"/>
    <property type="molecule type" value="Genomic_DNA"/>
</dbReference>
<feature type="compositionally biased region" description="Low complexity" evidence="1">
    <location>
        <begin position="341"/>
        <end position="356"/>
    </location>
</feature>
<dbReference type="OrthoDB" id="2528451at2759"/>
<feature type="region of interest" description="Disordered" evidence="1">
    <location>
        <begin position="136"/>
        <end position="182"/>
    </location>
</feature>
<feature type="compositionally biased region" description="Low complexity" evidence="1">
    <location>
        <begin position="300"/>
        <end position="312"/>
    </location>
</feature>
<keyword evidence="3" id="KW-1185">Reference proteome</keyword>
<feature type="region of interest" description="Disordered" evidence="1">
    <location>
        <begin position="207"/>
        <end position="434"/>
    </location>
</feature>
<feature type="compositionally biased region" description="Low complexity" evidence="1">
    <location>
        <begin position="422"/>
        <end position="434"/>
    </location>
</feature>
<evidence type="ECO:0000256" key="1">
    <source>
        <dbReference type="SAM" id="MobiDB-lite"/>
    </source>
</evidence>
<evidence type="ECO:0000313" key="2">
    <source>
        <dbReference type="EMBL" id="TNY17573.1"/>
    </source>
</evidence>
<evidence type="ECO:0000313" key="3">
    <source>
        <dbReference type="Proteomes" id="UP000311382"/>
    </source>
</evidence>
<feature type="compositionally biased region" description="Basic residues" evidence="1">
    <location>
        <begin position="394"/>
        <end position="406"/>
    </location>
</feature>
<dbReference type="AlphaFoldDB" id="A0A5C5FL41"/>
<organism evidence="2 3">
    <name type="scientific">Rhodotorula diobovata</name>
    <dbReference type="NCBI Taxonomy" id="5288"/>
    <lineage>
        <taxon>Eukaryota</taxon>
        <taxon>Fungi</taxon>
        <taxon>Dikarya</taxon>
        <taxon>Basidiomycota</taxon>
        <taxon>Pucciniomycotina</taxon>
        <taxon>Microbotryomycetes</taxon>
        <taxon>Sporidiobolales</taxon>
        <taxon>Sporidiobolaceae</taxon>
        <taxon>Rhodotorula</taxon>
    </lineage>
</organism>